<protein>
    <submittedName>
        <fullName evidence="5">Class D beta-lactamase</fullName>
    </submittedName>
</protein>
<keyword evidence="2" id="KW-0812">Transmembrane</keyword>
<gene>
    <name evidence="5" type="primary">blaOXA</name>
    <name evidence="5" type="ORF">GM658_24610</name>
</gene>
<feature type="transmembrane region" description="Helical" evidence="2">
    <location>
        <begin position="44"/>
        <end position="62"/>
    </location>
</feature>
<reference evidence="5 6" key="1">
    <citation type="submission" date="2019-11" db="EMBL/GenBank/DDBJ databases">
        <title>Type strains purchased from KCTC, JCM and DSMZ.</title>
        <authorList>
            <person name="Lu H."/>
        </authorList>
    </citation>
    <scope>NUCLEOTIDE SEQUENCE [LARGE SCALE GENOMIC DNA]</scope>
    <source>
        <strain evidence="5 6">JCM 31587</strain>
    </source>
</reference>
<keyword evidence="2" id="KW-1133">Transmembrane helix</keyword>
<keyword evidence="6" id="KW-1185">Reference proteome</keyword>
<dbReference type="SUPFAM" id="SSF56601">
    <property type="entry name" value="beta-lactamase/transpeptidase-like"/>
    <property type="match status" value="1"/>
</dbReference>
<dbReference type="PANTHER" id="PTHR34978:SF3">
    <property type="entry name" value="SLR0241 PROTEIN"/>
    <property type="match status" value="1"/>
</dbReference>
<keyword evidence="2" id="KW-0472">Membrane</keyword>
<dbReference type="InterPro" id="IPR008756">
    <property type="entry name" value="Peptidase_M56"/>
</dbReference>
<feature type="transmembrane region" description="Helical" evidence="2">
    <location>
        <begin position="12"/>
        <end position="32"/>
    </location>
</feature>
<comment type="caution">
    <text evidence="5">The sequence shown here is derived from an EMBL/GenBank/DDBJ whole genome shotgun (WGS) entry which is preliminary data.</text>
</comment>
<feature type="domain" description="Peptidase M56" evidence="4">
    <location>
        <begin position="13"/>
        <end position="306"/>
    </location>
</feature>
<evidence type="ECO:0000256" key="1">
    <source>
        <dbReference type="ARBA" id="ARBA00011075"/>
    </source>
</evidence>
<evidence type="ECO:0000259" key="4">
    <source>
        <dbReference type="Pfam" id="PF05569"/>
    </source>
</evidence>
<name>A0A6L6QMZ2_9BURK</name>
<evidence type="ECO:0000313" key="5">
    <source>
        <dbReference type="EMBL" id="MTW13798.1"/>
    </source>
</evidence>
<dbReference type="EMBL" id="WNKX01000027">
    <property type="protein sequence ID" value="MTW13798.1"/>
    <property type="molecule type" value="Genomic_DNA"/>
</dbReference>
<sequence>MNDFDLLLMRFLIASLGCCAAGFSVWALSSLLRRYLPALAAQRSLWLLGQLTVLATFALILLPHSERVRLIPPLEAATETVTQYIAPPKAPALPTTTAEEARQAGESADARAWQLSVAQAWLCVYLIGLAWSICSVWRAQLMLNRLAQTGTGACATEGMKANDASGMRAAVIEVDAPISPMLLGLFRPRLLLPRHLGGFDKLQREMILEHELTHLRRHDLQWMAAGMLLQTLLWFNPFMRLLRANLCWAQELGCDRDVLRGRPASQRKAYAAALVAQLKLQHLAPQGALSFGSIDPNTLTERVSLIRSPGDARRAIWARAATAAALAAIAIGNFALQPALAWSVSPSAQSMAALNCTTFVDAASGKALLREGDCAARITPVSTFNIAVSLMGYDSGFLKDQHAPLLPYRAEYKAWNKEWRRDMDPSQWISYSAVWYAQQVTQHIGRERFERYVQEFGYGNRDTSGDKDKANGLTWAWIGSSMQISADEQTAFLCKLVRHELPVSPYAHEQTAHLLKLKDLPNGWQVFGKTGTGAPLGPDGKDDYSRSYGWFVGWATNGQRTIVFARLAQDERLIEGAAGPRLKEAFLRGLPAQLAKL</sequence>
<comment type="similarity">
    <text evidence="1">Belongs to the peptidase M56 family.</text>
</comment>
<feature type="transmembrane region" description="Helical" evidence="2">
    <location>
        <begin position="316"/>
        <end position="336"/>
    </location>
</feature>
<evidence type="ECO:0000259" key="3">
    <source>
        <dbReference type="Pfam" id="PF00905"/>
    </source>
</evidence>
<dbReference type="AlphaFoldDB" id="A0A6L6QMZ2"/>
<dbReference type="Pfam" id="PF00905">
    <property type="entry name" value="Transpeptidase"/>
    <property type="match status" value="1"/>
</dbReference>
<dbReference type="Proteomes" id="UP000472320">
    <property type="component" value="Unassembled WGS sequence"/>
</dbReference>
<dbReference type="Gene3D" id="3.40.710.10">
    <property type="entry name" value="DD-peptidase/beta-lactamase superfamily"/>
    <property type="match status" value="1"/>
</dbReference>
<accession>A0A6L6QMZ2</accession>
<feature type="domain" description="Penicillin-binding protein transpeptidase" evidence="3">
    <location>
        <begin position="361"/>
        <end position="576"/>
    </location>
</feature>
<dbReference type="PANTHER" id="PTHR34978">
    <property type="entry name" value="POSSIBLE SENSOR-TRANSDUCER PROTEIN BLAR"/>
    <property type="match status" value="1"/>
</dbReference>
<dbReference type="CDD" id="cd07341">
    <property type="entry name" value="M56_BlaR1_MecR1_like"/>
    <property type="match status" value="1"/>
</dbReference>
<dbReference type="Pfam" id="PF05569">
    <property type="entry name" value="Peptidase_M56"/>
    <property type="match status" value="1"/>
</dbReference>
<dbReference type="GO" id="GO:0008658">
    <property type="term" value="F:penicillin binding"/>
    <property type="evidence" value="ECO:0007669"/>
    <property type="project" value="InterPro"/>
</dbReference>
<evidence type="ECO:0000313" key="6">
    <source>
        <dbReference type="Proteomes" id="UP000472320"/>
    </source>
</evidence>
<dbReference type="InterPro" id="IPR052173">
    <property type="entry name" value="Beta-lactam_resp_regulator"/>
</dbReference>
<dbReference type="OrthoDB" id="9762883at2"/>
<dbReference type="InterPro" id="IPR001460">
    <property type="entry name" value="PCN-bd_Tpept"/>
</dbReference>
<dbReference type="NCBIfam" id="NF000270">
    <property type="entry name" value="bla_class_D_alt"/>
    <property type="match status" value="1"/>
</dbReference>
<organism evidence="5 6">
    <name type="scientific">Massilia eburnea</name>
    <dbReference type="NCBI Taxonomy" id="1776165"/>
    <lineage>
        <taxon>Bacteria</taxon>
        <taxon>Pseudomonadati</taxon>
        <taxon>Pseudomonadota</taxon>
        <taxon>Betaproteobacteria</taxon>
        <taxon>Burkholderiales</taxon>
        <taxon>Oxalobacteraceae</taxon>
        <taxon>Telluria group</taxon>
        <taxon>Massilia</taxon>
    </lineage>
</organism>
<proteinExistence type="inferred from homology"/>
<feature type="transmembrane region" description="Helical" evidence="2">
    <location>
        <begin position="118"/>
        <end position="137"/>
    </location>
</feature>
<evidence type="ECO:0000256" key="2">
    <source>
        <dbReference type="SAM" id="Phobius"/>
    </source>
</evidence>
<dbReference type="InterPro" id="IPR012338">
    <property type="entry name" value="Beta-lactam/transpept-like"/>
</dbReference>